<sequence>IDLENAAMAHPAIQEAAVIGMPHPKWDERPLLVAVAAEGQSPALEEVRAFLSDKVAKWWLPDDLMVVDELPHTATGKVSKLNLREQLKDYVFPES</sequence>
<reference evidence="6" key="1">
    <citation type="submission" date="2018-05" db="EMBL/GenBank/DDBJ databases">
        <authorList>
            <person name="Lanie J.A."/>
            <person name="Ng W.-L."/>
            <person name="Kazmierczak K.M."/>
            <person name="Andrzejewski T.M."/>
            <person name="Davidsen T.M."/>
            <person name="Wayne K.J."/>
            <person name="Tettelin H."/>
            <person name="Glass J.I."/>
            <person name="Rusch D."/>
            <person name="Podicherti R."/>
            <person name="Tsui H.-C.T."/>
            <person name="Winkler M.E."/>
        </authorList>
    </citation>
    <scope>NUCLEOTIDE SEQUENCE</scope>
</reference>
<evidence type="ECO:0000259" key="5">
    <source>
        <dbReference type="Pfam" id="PF13193"/>
    </source>
</evidence>
<organism evidence="6">
    <name type="scientific">marine metagenome</name>
    <dbReference type="NCBI Taxonomy" id="408172"/>
    <lineage>
        <taxon>unclassified sequences</taxon>
        <taxon>metagenomes</taxon>
        <taxon>ecological metagenomes</taxon>
    </lineage>
</organism>
<comment type="similarity">
    <text evidence="1">Belongs to the ATP-dependent AMP-binding enzyme family.</text>
</comment>
<dbReference type="PANTHER" id="PTHR43859:SF4">
    <property type="entry name" value="BUTANOATE--COA LIGASE AAE1-RELATED"/>
    <property type="match status" value="1"/>
</dbReference>
<keyword evidence="2" id="KW-0436">Ligase</keyword>
<keyword evidence="4" id="KW-0443">Lipid metabolism</keyword>
<name>A0A382YFG4_9ZZZZ</name>
<dbReference type="AlphaFoldDB" id="A0A382YFG4"/>
<proteinExistence type="inferred from homology"/>
<dbReference type="GO" id="GO:0006631">
    <property type="term" value="P:fatty acid metabolic process"/>
    <property type="evidence" value="ECO:0007669"/>
    <property type="project" value="UniProtKB-KW"/>
</dbReference>
<dbReference type="Gene3D" id="3.30.300.30">
    <property type="match status" value="1"/>
</dbReference>
<dbReference type="InterPro" id="IPR045851">
    <property type="entry name" value="AMP-bd_C_sf"/>
</dbReference>
<dbReference type="GO" id="GO:0016874">
    <property type="term" value="F:ligase activity"/>
    <property type="evidence" value="ECO:0007669"/>
    <property type="project" value="UniProtKB-KW"/>
</dbReference>
<evidence type="ECO:0000313" key="6">
    <source>
        <dbReference type="EMBL" id="SVD81719.1"/>
    </source>
</evidence>
<protein>
    <recommendedName>
        <fullName evidence="5">AMP-binding enzyme C-terminal domain-containing protein</fullName>
    </recommendedName>
</protein>
<gene>
    <name evidence="6" type="ORF">METZ01_LOCUS434573</name>
</gene>
<feature type="non-terminal residue" evidence="6">
    <location>
        <position position="1"/>
    </location>
</feature>
<evidence type="ECO:0000256" key="2">
    <source>
        <dbReference type="ARBA" id="ARBA00022598"/>
    </source>
</evidence>
<dbReference type="InterPro" id="IPR025110">
    <property type="entry name" value="AMP-bd_C"/>
</dbReference>
<evidence type="ECO:0000256" key="4">
    <source>
        <dbReference type="ARBA" id="ARBA00023098"/>
    </source>
</evidence>
<dbReference type="PANTHER" id="PTHR43859">
    <property type="entry name" value="ACYL-ACTIVATING ENZYME"/>
    <property type="match status" value="1"/>
</dbReference>
<feature type="domain" description="AMP-binding enzyme C-terminal" evidence="5">
    <location>
        <begin position="3"/>
        <end position="77"/>
    </location>
</feature>
<dbReference type="EMBL" id="UINC01175213">
    <property type="protein sequence ID" value="SVD81719.1"/>
    <property type="molecule type" value="Genomic_DNA"/>
</dbReference>
<keyword evidence="3" id="KW-0276">Fatty acid metabolism</keyword>
<accession>A0A382YFG4</accession>
<evidence type="ECO:0000256" key="1">
    <source>
        <dbReference type="ARBA" id="ARBA00006432"/>
    </source>
</evidence>
<dbReference type="Pfam" id="PF13193">
    <property type="entry name" value="AMP-binding_C"/>
    <property type="match status" value="1"/>
</dbReference>
<evidence type="ECO:0000256" key="3">
    <source>
        <dbReference type="ARBA" id="ARBA00022832"/>
    </source>
</evidence>
<dbReference type="SUPFAM" id="SSF56801">
    <property type="entry name" value="Acetyl-CoA synthetase-like"/>
    <property type="match status" value="1"/>
</dbReference>